<dbReference type="InterPro" id="IPR013022">
    <property type="entry name" value="Xyl_isomerase-like_TIM-brl"/>
</dbReference>
<dbReference type="InterPro" id="IPR006311">
    <property type="entry name" value="TAT_signal"/>
</dbReference>
<dbReference type="SUPFAM" id="SSF51658">
    <property type="entry name" value="Xylose isomerase-like"/>
    <property type="match status" value="1"/>
</dbReference>
<gene>
    <name evidence="3" type="ORF">GCM10011507_27470</name>
</gene>
<name>A0A916RZH3_9BACT</name>
<accession>A0A916RZH3</accession>
<keyword evidence="1" id="KW-0732">Signal</keyword>
<dbReference type="InterPro" id="IPR036237">
    <property type="entry name" value="Xyl_isomerase-like_sf"/>
</dbReference>
<dbReference type="Gene3D" id="3.20.20.150">
    <property type="entry name" value="Divalent-metal-dependent TIM barrel enzymes"/>
    <property type="match status" value="1"/>
</dbReference>
<evidence type="ECO:0000313" key="3">
    <source>
        <dbReference type="EMBL" id="GGA74562.1"/>
    </source>
</evidence>
<keyword evidence="4" id="KW-1185">Reference proteome</keyword>
<evidence type="ECO:0000313" key="4">
    <source>
        <dbReference type="Proteomes" id="UP000648801"/>
    </source>
</evidence>
<dbReference type="PROSITE" id="PS51318">
    <property type="entry name" value="TAT"/>
    <property type="match status" value="1"/>
</dbReference>
<reference evidence="3" key="1">
    <citation type="journal article" date="2014" name="Int. J. Syst. Evol. Microbiol.">
        <title>Complete genome sequence of Corynebacterium casei LMG S-19264T (=DSM 44701T), isolated from a smear-ripened cheese.</title>
        <authorList>
            <consortium name="US DOE Joint Genome Institute (JGI-PGF)"/>
            <person name="Walter F."/>
            <person name="Albersmeier A."/>
            <person name="Kalinowski J."/>
            <person name="Ruckert C."/>
        </authorList>
    </citation>
    <scope>NUCLEOTIDE SEQUENCE</scope>
    <source>
        <strain evidence="3">CGMCC 1.15447</strain>
    </source>
</reference>
<protein>
    <submittedName>
        <fullName evidence="3">Xylose isomerase</fullName>
    </submittedName>
</protein>
<dbReference type="PANTHER" id="PTHR12110:SF41">
    <property type="entry name" value="INOSOSE DEHYDRATASE"/>
    <property type="match status" value="1"/>
</dbReference>
<feature type="chain" id="PRO_5037849507" evidence="1">
    <location>
        <begin position="37"/>
        <end position="294"/>
    </location>
</feature>
<keyword evidence="3" id="KW-0413">Isomerase</keyword>
<dbReference type="InterPro" id="IPR050312">
    <property type="entry name" value="IolE/XylAMocC-like"/>
</dbReference>
<comment type="caution">
    <text evidence="3">The sequence shown here is derived from an EMBL/GenBank/DDBJ whole genome shotgun (WGS) entry which is preliminary data.</text>
</comment>
<sequence>MMIDSLGLLHTRRQFLRGTVAAAAGLGLGASSFAEAAPLSAFGVQLYTARKDVIADPVKTLQTIRQIGYRCVETFAAEYKSTNAKDLRKMITDAGLALPSAHFGYNEMSQRLDYAKELGVHYVVVGSTPVNIANSVDGFKQAAHQYNQWGEQARKLGLSFAFHNHNTEFQRFDGRTGLDILLAETDPHLVQWQMDCYWVTEAGSDPVQLIRQHGHRLQSLHFKDRKPDFLPSTILGKDAQHFTEVGTGTINWRAIWNAASAVGIKYFFVEQDTTEIPALDSLKISFANLKRLLA</sequence>
<evidence type="ECO:0000256" key="1">
    <source>
        <dbReference type="SAM" id="SignalP"/>
    </source>
</evidence>
<dbReference type="RefSeq" id="WP_263364999.1">
    <property type="nucleotide sequence ID" value="NZ_JAGSYK010000003.1"/>
</dbReference>
<proteinExistence type="predicted"/>
<reference evidence="3" key="2">
    <citation type="submission" date="2020-09" db="EMBL/GenBank/DDBJ databases">
        <authorList>
            <person name="Sun Q."/>
            <person name="Zhou Y."/>
        </authorList>
    </citation>
    <scope>NUCLEOTIDE SEQUENCE</scope>
    <source>
        <strain evidence="3">CGMCC 1.15447</strain>
    </source>
</reference>
<dbReference type="EMBL" id="BMJB01000002">
    <property type="protein sequence ID" value="GGA74562.1"/>
    <property type="molecule type" value="Genomic_DNA"/>
</dbReference>
<dbReference type="AlphaFoldDB" id="A0A916RZH3"/>
<feature type="domain" description="Xylose isomerase-like TIM barrel" evidence="2">
    <location>
        <begin position="62"/>
        <end position="273"/>
    </location>
</feature>
<feature type="signal peptide" evidence="1">
    <location>
        <begin position="1"/>
        <end position="36"/>
    </location>
</feature>
<dbReference type="GO" id="GO:0016853">
    <property type="term" value="F:isomerase activity"/>
    <property type="evidence" value="ECO:0007669"/>
    <property type="project" value="UniProtKB-KW"/>
</dbReference>
<evidence type="ECO:0000259" key="2">
    <source>
        <dbReference type="Pfam" id="PF01261"/>
    </source>
</evidence>
<dbReference type="Proteomes" id="UP000648801">
    <property type="component" value="Unassembled WGS sequence"/>
</dbReference>
<dbReference type="PANTHER" id="PTHR12110">
    <property type="entry name" value="HYDROXYPYRUVATE ISOMERASE"/>
    <property type="match status" value="1"/>
</dbReference>
<dbReference type="Pfam" id="PF01261">
    <property type="entry name" value="AP_endonuc_2"/>
    <property type="match status" value="1"/>
</dbReference>
<organism evidence="3 4">
    <name type="scientific">Edaphobacter acidisoli</name>
    <dbReference type="NCBI Taxonomy" id="2040573"/>
    <lineage>
        <taxon>Bacteria</taxon>
        <taxon>Pseudomonadati</taxon>
        <taxon>Acidobacteriota</taxon>
        <taxon>Terriglobia</taxon>
        <taxon>Terriglobales</taxon>
        <taxon>Acidobacteriaceae</taxon>
        <taxon>Edaphobacter</taxon>
    </lineage>
</organism>